<reference evidence="2 3" key="1">
    <citation type="submission" date="2017-12" db="EMBL/GenBank/DDBJ databases">
        <title>Genome Sequence of a Multidrug-Resistant Candida haemulonii Isolate from a Patient with Chronic Leg Ulcers in Israel.</title>
        <authorList>
            <person name="Chow N.A."/>
            <person name="Gade L."/>
            <person name="Batra D."/>
            <person name="Rowe L.A."/>
            <person name="Ben-Ami R."/>
            <person name="Loparev V.N."/>
            <person name="Litvintseva A.P."/>
        </authorList>
    </citation>
    <scope>NUCLEOTIDE SEQUENCE [LARGE SCALE GENOMIC DNA]</scope>
    <source>
        <strain evidence="2 3">B11899</strain>
    </source>
</reference>
<dbReference type="Proteomes" id="UP000244309">
    <property type="component" value="Unassembled WGS sequence"/>
</dbReference>
<dbReference type="STRING" id="45357.A0A2V1AV57"/>
<feature type="region of interest" description="Disordered" evidence="1">
    <location>
        <begin position="364"/>
        <end position="387"/>
    </location>
</feature>
<keyword evidence="3" id="KW-1185">Reference proteome</keyword>
<protein>
    <submittedName>
        <fullName evidence="2">Uncharacterized protein</fullName>
    </submittedName>
</protein>
<comment type="caution">
    <text evidence="2">The sequence shown here is derived from an EMBL/GenBank/DDBJ whole genome shotgun (WGS) entry which is preliminary data.</text>
</comment>
<proteinExistence type="predicted"/>
<dbReference type="CDD" id="cd24142">
    <property type="entry name" value="ACL4-like"/>
    <property type="match status" value="1"/>
</dbReference>
<name>A0A2V1AV57_9ASCO</name>
<dbReference type="GeneID" id="37009995"/>
<accession>A0A2V1AV57</accession>
<dbReference type="OrthoDB" id="1914839at2759"/>
<evidence type="ECO:0000256" key="1">
    <source>
        <dbReference type="SAM" id="MobiDB-lite"/>
    </source>
</evidence>
<dbReference type="SUPFAM" id="SSF48452">
    <property type="entry name" value="TPR-like"/>
    <property type="match status" value="1"/>
</dbReference>
<evidence type="ECO:0000313" key="3">
    <source>
        <dbReference type="Proteomes" id="UP000244309"/>
    </source>
</evidence>
<organism evidence="2 3">
    <name type="scientific">Candidozyma haemuli</name>
    <dbReference type="NCBI Taxonomy" id="45357"/>
    <lineage>
        <taxon>Eukaryota</taxon>
        <taxon>Fungi</taxon>
        <taxon>Dikarya</taxon>
        <taxon>Ascomycota</taxon>
        <taxon>Saccharomycotina</taxon>
        <taxon>Pichiomycetes</taxon>
        <taxon>Metschnikowiaceae</taxon>
        <taxon>Candidozyma</taxon>
    </lineage>
</organism>
<dbReference type="InterPro" id="IPR011990">
    <property type="entry name" value="TPR-like_helical_dom_sf"/>
</dbReference>
<dbReference type="VEuPathDB" id="FungiDB:CXQ85_004665"/>
<evidence type="ECO:0000313" key="2">
    <source>
        <dbReference type="EMBL" id="PVH22000.1"/>
    </source>
</evidence>
<sequence length="387" mass="42649">MEQVIARARALLQSSQENKAMELLAPEVAKNQDDPKLLEVFGECLLEVNDVESAYNVLEKAVSLDTEGALGVDKFLYLGQIIGGNDGINHINVALAKLQEQLQKVVDNSGTDDSVLVDLAQLYPSTEDLAGHLIKKLNQGIFAEIEIWMTDLCMEPEAEEQCDKLISHSLTLDETNPEALSLLASIRISQQKNEEAQEALLKSWSLFQEKKVALEENQKKDDGEDASLEYVELVQPLLGLARFAIELGMYEVAPSIAASVAEINDNALDAFYYEALAHLLRAKQVYGELNPSSVPEESDYREIDLDQVKKSDDENVQSGLHDARSALTQGYRVLNSASAEAMDPDVAGQVSELLTELGGPIMADLLPERKNDDDEEGWEDEIQSDGE</sequence>
<feature type="compositionally biased region" description="Acidic residues" evidence="1">
    <location>
        <begin position="373"/>
        <end position="387"/>
    </location>
</feature>
<dbReference type="EMBL" id="PKFO01000006">
    <property type="protein sequence ID" value="PVH22000.1"/>
    <property type="molecule type" value="Genomic_DNA"/>
</dbReference>
<gene>
    <name evidence="2" type="ORF">CXQ85_004665</name>
</gene>
<dbReference type="RefSeq" id="XP_025342940.1">
    <property type="nucleotide sequence ID" value="XM_025488278.1"/>
</dbReference>
<dbReference type="AlphaFoldDB" id="A0A2V1AV57"/>
<dbReference type="Gene3D" id="1.25.40.10">
    <property type="entry name" value="Tetratricopeptide repeat domain"/>
    <property type="match status" value="2"/>
</dbReference>